<reference evidence="2" key="2">
    <citation type="submission" date="2021-08" db="EMBL/GenBank/DDBJ databases">
        <authorList>
            <person name="Tani A."/>
            <person name="Ola A."/>
            <person name="Ogura Y."/>
            <person name="Katsura K."/>
            <person name="Hayashi T."/>
        </authorList>
    </citation>
    <scope>NUCLEOTIDE SEQUENCE</scope>
    <source>
        <strain evidence="2">JCM 32048</strain>
    </source>
</reference>
<gene>
    <name evidence="2" type="ORF">MPEAHAMD_1713</name>
</gene>
<reference evidence="2" key="1">
    <citation type="journal article" date="2016" name="Front. Microbiol.">
        <title>Genome Sequence of the Piezophilic, Mesophilic Sulfate-Reducing Bacterium Desulfovibrio indicus J2T.</title>
        <authorList>
            <person name="Cao J."/>
            <person name="Maignien L."/>
            <person name="Shao Z."/>
            <person name="Alain K."/>
            <person name="Jebbar M."/>
        </authorList>
    </citation>
    <scope>NUCLEOTIDE SEQUENCE</scope>
    <source>
        <strain evidence="2">JCM 32048</strain>
    </source>
</reference>
<accession>A0AA37M3V0</accession>
<dbReference type="Proteomes" id="UP001055286">
    <property type="component" value="Unassembled WGS sequence"/>
</dbReference>
<evidence type="ECO:0000313" key="3">
    <source>
        <dbReference type="Proteomes" id="UP001055286"/>
    </source>
</evidence>
<dbReference type="AlphaFoldDB" id="A0AA37M3V0"/>
<dbReference type="RefSeq" id="WP_099899950.1">
    <property type="nucleotide sequence ID" value="NZ_BPQJ01000006.1"/>
</dbReference>
<name>A0AA37M3V0_9HYPH</name>
<proteinExistence type="predicted"/>
<dbReference type="EMBL" id="BPQJ01000006">
    <property type="protein sequence ID" value="GJD61570.1"/>
    <property type="molecule type" value="Genomic_DNA"/>
</dbReference>
<evidence type="ECO:0000256" key="1">
    <source>
        <dbReference type="SAM" id="MobiDB-lite"/>
    </source>
</evidence>
<comment type="caution">
    <text evidence="2">The sequence shown here is derived from an EMBL/GenBank/DDBJ whole genome shotgun (WGS) entry which is preliminary data.</text>
</comment>
<protein>
    <submittedName>
        <fullName evidence="2">Uncharacterized protein</fullName>
    </submittedName>
</protein>
<feature type="compositionally biased region" description="Low complexity" evidence="1">
    <location>
        <begin position="84"/>
        <end position="104"/>
    </location>
</feature>
<organism evidence="2 3">
    <name type="scientific">Methylobacterium frigidaeris</name>
    <dbReference type="NCBI Taxonomy" id="2038277"/>
    <lineage>
        <taxon>Bacteria</taxon>
        <taxon>Pseudomonadati</taxon>
        <taxon>Pseudomonadota</taxon>
        <taxon>Alphaproteobacteria</taxon>
        <taxon>Hyphomicrobiales</taxon>
        <taxon>Methylobacteriaceae</taxon>
        <taxon>Methylobacterium</taxon>
    </lineage>
</organism>
<feature type="region of interest" description="Disordered" evidence="1">
    <location>
        <begin position="49"/>
        <end position="104"/>
    </location>
</feature>
<sequence length="104" mass="10729">MSRAAAPVAVGSTIAGTLPVAARNLAIFQTDGPAAESTETFRAEALCSDADTNDPATPGRRVALDPVREQRLSDRDTDGDSLFRRPAPRAGRPSGSGSPQHGTA</sequence>
<evidence type="ECO:0000313" key="2">
    <source>
        <dbReference type="EMBL" id="GJD61570.1"/>
    </source>
</evidence>
<feature type="compositionally biased region" description="Basic and acidic residues" evidence="1">
    <location>
        <begin position="62"/>
        <end position="83"/>
    </location>
</feature>
<keyword evidence="3" id="KW-1185">Reference proteome</keyword>